<evidence type="ECO:0000259" key="6">
    <source>
        <dbReference type="PROSITE" id="PS50043"/>
    </source>
</evidence>
<dbReference type="Pfam" id="PF00196">
    <property type="entry name" value="GerE"/>
    <property type="match status" value="1"/>
</dbReference>
<keyword evidence="4" id="KW-0804">Transcription</keyword>
<dbReference type="InterPro" id="IPR001789">
    <property type="entry name" value="Sig_transdc_resp-reg_receiver"/>
</dbReference>
<evidence type="ECO:0000256" key="2">
    <source>
        <dbReference type="ARBA" id="ARBA00023015"/>
    </source>
</evidence>
<dbReference type="InterPro" id="IPR011006">
    <property type="entry name" value="CheY-like_superfamily"/>
</dbReference>
<feature type="domain" description="Response regulatory" evidence="7">
    <location>
        <begin position="6"/>
        <end position="123"/>
    </location>
</feature>
<proteinExistence type="predicted"/>
<evidence type="ECO:0000256" key="3">
    <source>
        <dbReference type="ARBA" id="ARBA00023125"/>
    </source>
</evidence>
<dbReference type="PROSITE" id="PS50043">
    <property type="entry name" value="HTH_LUXR_2"/>
    <property type="match status" value="1"/>
</dbReference>
<dbReference type="InterPro" id="IPR058245">
    <property type="entry name" value="NreC/VraR/RcsB-like_REC"/>
</dbReference>
<dbReference type="Proteomes" id="UP000829069">
    <property type="component" value="Chromosome"/>
</dbReference>
<gene>
    <name evidence="8" type="ORF">MNQ99_15300</name>
</gene>
<feature type="modified residue" description="4-aspartylphosphate" evidence="5">
    <location>
        <position position="57"/>
    </location>
</feature>
<organism evidence="8 9">
    <name type="scientific">Arthrobacter sulfonylureivorans</name>
    <dbReference type="NCBI Taxonomy" id="2486855"/>
    <lineage>
        <taxon>Bacteria</taxon>
        <taxon>Bacillati</taxon>
        <taxon>Actinomycetota</taxon>
        <taxon>Actinomycetes</taxon>
        <taxon>Micrococcales</taxon>
        <taxon>Micrococcaceae</taxon>
        <taxon>Arthrobacter</taxon>
    </lineage>
</organism>
<evidence type="ECO:0000256" key="4">
    <source>
        <dbReference type="ARBA" id="ARBA00023163"/>
    </source>
</evidence>
<dbReference type="Gene3D" id="3.40.50.2300">
    <property type="match status" value="1"/>
</dbReference>
<dbReference type="SMART" id="SM00448">
    <property type="entry name" value="REC"/>
    <property type="match status" value="1"/>
</dbReference>
<dbReference type="CDD" id="cd17535">
    <property type="entry name" value="REC_NarL-like"/>
    <property type="match status" value="1"/>
</dbReference>
<dbReference type="SMART" id="SM00421">
    <property type="entry name" value="HTH_LUXR"/>
    <property type="match status" value="1"/>
</dbReference>
<reference evidence="8 9" key="1">
    <citation type="submission" date="2022-03" db="EMBL/GenBank/DDBJ databases">
        <title>Isotopic signatures of nitrous oxide derived from detoxification processes.</title>
        <authorList>
            <person name="Behrendt U."/>
            <person name="Buchen C."/>
            <person name="Well R."/>
            <person name="Ulrich A."/>
            <person name="Rohe L."/>
            <person name="Kolb S."/>
            <person name="Schloter M."/>
            <person name="Horn M.A."/>
            <person name="Augustin J."/>
        </authorList>
    </citation>
    <scope>NUCLEOTIDE SEQUENCE [LARGE SCALE GENOMIC DNA]</scope>
    <source>
        <strain evidence="8 9">S4-C24</strain>
    </source>
</reference>
<dbReference type="PROSITE" id="PS50110">
    <property type="entry name" value="RESPONSE_REGULATORY"/>
    <property type="match status" value="1"/>
</dbReference>
<feature type="domain" description="HTH luxR-type" evidence="6">
    <location>
        <begin position="147"/>
        <end position="208"/>
    </location>
</feature>
<name>A0ABY3W513_9MICC</name>
<dbReference type="SUPFAM" id="SSF52172">
    <property type="entry name" value="CheY-like"/>
    <property type="match status" value="1"/>
</dbReference>
<keyword evidence="9" id="KW-1185">Reference proteome</keyword>
<accession>A0ABY3W513</accession>
<dbReference type="PANTHER" id="PTHR43214:SF24">
    <property type="entry name" value="TRANSCRIPTIONAL REGULATORY PROTEIN NARL-RELATED"/>
    <property type="match status" value="1"/>
</dbReference>
<dbReference type="InterPro" id="IPR016032">
    <property type="entry name" value="Sig_transdc_resp-reg_C-effctor"/>
</dbReference>
<dbReference type="InterPro" id="IPR000792">
    <property type="entry name" value="Tscrpt_reg_LuxR_C"/>
</dbReference>
<protein>
    <submittedName>
        <fullName evidence="8">Response regulator transcription factor</fullName>
    </submittedName>
</protein>
<keyword evidence="1 5" id="KW-0597">Phosphoprotein</keyword>
<evidence type="ECO:0000256" key="1">
    <source>
        <dbReference type="ARBA" id="ARBA00022553"/>
    </source>
</evidence>
<dbReference type="SUPFAM" id="SSF46894">
    <property type="entry name" value="C-terminal effector domain of the bipartite response regulators"/>
    <property type="match status" value="1"/>
</dbReference>
<sequence length="214" mass="23414">MNQPIRVLLVDDEPLVRSGLAVILGAHGDIEVVGEASDGTEVWPEVRRLQPDLVMMDVRMPQMDGIEATAQLVALVVDRPRILILTTFESDDYVYQALKAGADGFLLKRARPEQLLHTVRAVAAGDSIVFPAKLRELVAVHGNNSRDRVAAAGLSSREAEVLRHLASQEIAQAMFLGTETIKTHIGSILSKLRVRDRTQAVIAAYESDFMRPGA</sequence>
<evidence type="ECO:0000313" key="9">
    <source>
        <dbReference type="Proteomes" id="UP000829069"/>
    </source>
</evidence>
<dbReference type="EMBL" id="CP093326">
    <property type="protein sequence ID" value="UNK45283.1"/>
    <property type="molecule type" value="Genomic_DNA"/>
</dbReference>
<evidence type="ECO:0000256" key="5">
    <source>
        <dbReference type="PROSITE-ProRule" id="PRU00169"/>
    </source>
</evidence>
<evidence type="ECO:0000259" key="7">
    <source>
        <dbReference type="PROSITE" id="PS50110"/>
    </source>
</evidence>
<keyword evidence="2" id="KW-0805">Transcription regulation</keyword>
<evidence type="ECO:0000313" key="8">
    <source>
        <dbReference type="EMBL" id="UNK45283.1"/>
    </source>
</evidence>
<dbReference type="InterPro" id="IPR039420">
    <property type="entry name" value="WalR-like"/>
</dbReference>
<dbReference type="RefSeq" id="WP_241913544.1">
    <property type="nucleotide sequence ID" value="NZ_CP093326.1"/>
</dbReference>
<keyword evidence="3" id="KW-0238">DNA-binding</keyword>
<dbReference type="CDD" id="cd06170">
    <property type="entry name" value="LuxR_C_like"/>
    <property type="match status" value="1"/>
</dbReference>
<dbReference type="Pfam" id="PF00072">
    <property type="entry name" value="Response_reg"/>
    <property type="match status" value="1"/>
</dbReference>
<dbReference type="PANTHER" id="PTHR43214">
    <property type="entry name" value="TWO-COMPONENT RESPONSE REGULATOR"/>
    <property type="match status" value="1"/>
</dbReference>